<dbReference type="EMBL" id="JAEHOD010000003">
    <property type="protein sequence ID" value="KAG2453649.1"/>
    <property type="molecule type" value="Genomic_DNA"/>
</dbReference>
<sequence length="235" mass="27152">MGIGLTGFESLARRQAVVAAAAAADAADPATSGAGLHFGPAALDKFLRLGREHQQVEYRQWFTDHQVPNTAKERRAKMAWIRYQYTTFYETGSTADRPRSGRPRLLRDYHLETAIKFITENHLRTQREYNNTPTFKSILEQARCSTDTLWQRLHEYEPLLAKHWKVEYRRRLTPDQVKKRIVQSCRWLRLGVNTNAAGVHEVLVFGHGTVPLPPSPSGKEDELRRAYELDWLLRR</sequence>
<proteinExistence type="predicted"/>
<accession>A0A835WUG3</accession>
<keyword evidence="2" id="KW-1185">Reference proteome</keyword>
<dbReference type="Proteomes" id="UP000613740">
    <property type="component" value="Unassembled WGS sequence"/>
</dbReference>
<reference evidence="1" key="1">
    <citation type="journal article" date="2020" name="bioRxiv">
        <title>Comparative genomics of Chlamydomonas.</title>
        <authorList>
            <person name="Craig R.J."/>
            <person name="Hasan A.R."/>
            <person name="Ness R.W."/>
            <person name="Keightley P.D."/>
        </authorList>
    </citation>
    <scope>NUCLEOTIDE SEQUENCE</scope>
    <source>
        <strain evidence="1">CCAP 11/173</strain>
    </source>
</reference>
<gene>
    <name evidence="1" type="ORF">HYH02_001862</name>
</gene>
<comment type="caution">
    <text evidence="1">The sequence shown here is derived from an EMBL/GenBank/DDBJ whole genome shotgun (WGS) entry which is preliminary data.</text>
</comment>
<evidence type="ECO:0000313" key="2">
    <source>
        <dbReference type="Proteomes" id="UP000613740"/>
    </source>
</evidence>
<protein>
    <submittedName>
        <fullName evidence="1">Uncharacterized protein</fullName>
    </submittedName>
</protein>
<dbReference type="AlphaFoldDB" id="A0A835WUG3"/>
<organism evidence="1 2">
    <name type="scientific">Chlamydomonas schloesseri</name>
    <dbReference type="NCBI Taxonomy" id="2026947"/>
    <lineage>
        <taxon>Eukaryota</taxon>
        <taxon>Viridiplantae</taxon>
        <taxon>Chlorophyta</taxon>
        <taxon>core chlorophytes</taxon>
        <taxon>Chlorophyceae</taxon>
        <taxon>CS clade</taxon>
        <taxon>Chlamydomonadales</taxon>
        <taxon>Chlamydomonadaceae</taxon>
        <taxon>Chlamydomonas</taxon>
    </lineage>
</organism>
<evidence type="ECO:0000313" key="1">
    <source>
        <dbReference type="EMBL" id="KAG2453649.1"/>
    </source>
</evidence>
<name>A0A835WUG3_9CHLO</name>